<keyword evidence="3" id="KW-1185">Reference proteome</keyword>
<comment type="caution">
    <text evidence="2">The sequence shown here is derived from an EMBL/GenBank/DDBJ whole genome shotgun (WGS) entry which is preliminary data.</text>
</comment>
<protein>
    <submittedName>
        <fullName evidence="2">Uncharacterized protein</fullName>
    </submittedName>
</protein>
<sequence>MHCQRHHCFALRQLETHVKSIAHVSFGYPSIASLFVMLFRSRSEFGIDLDVNPHHNGTRPSSVELRDATSIESPGQFALATFIFFGGTVPRTHDITLTCCHLGAGVYPCRRSSAGTTRQPCDKINLKHDLPRPKMGNSSMTLKMPLCKVPLFL</sequence>
<evidence type="ECO:0000313" key="3">
    <source>
        <dbReference type="Proteomes" id="UP000326924"/>
    </source>
</evidence>
<reference evidence="2 3" key="1">
    <citation type="submission" date="2019-09" db="EMBL/GenBank/DDBJ databases">
        <title>Draft genome of the ectomycorrhizal ascomycete Sphaerosporella brunnea.</title>
        <authorList>
            <consortium name="DOE Joint Genome Institute"/>
            <person name="Benucci G.M."/>
            <person name="Marozzi G."/>
            <person name="Antonielli L."/>
            <person name="Sanchez S."/>
            <person name="Marco P."/>
            <person name="Wang X."/>
            <person name="Falini L.B."/>
            <person name="Barry K."/>
            <person name="Haridas S."/>
            <person name="Lipzen A."/>
            <person name="Labutti K."/>
            <person name="Grigoriev I.V."/>
            <person name="Murat C."/>
            <person name="Martin F."/>
            <person name="Albertini E."/>
            <person name="Donnini D."/>
            <person name="Bonito G."/>
        </authorList>
    </citation>
    <scope>NUCLEOTIDE SEQUENCE [LARGE SCALE GENOMIC DNA]</scope>
    <source>
        <strain evidence="2 3">Sb_GMNB300</strain>
    </source>
</reference>
<dbReference type="InParanoid" id="A0A5J5F0E5"/>
<dbReference type="Proteomes" id="UP000326924">
    <property type="component" value="Unassembled WGS sequence"/>
</dbReference>
<feature type="transmembrane region" description="Helical" evidence="1">
    <location>
        <begin position="20"/>
        <end position="39"/>
    </location>
</feature>
<accession>A0A5J5F0E5</accession>
<keyword evidence="1" id="KW-1133">Transmembrane helix</keyword>
<gene>
    <name evidence="2" type="ORF">FN846DRAFT_643787</name>
</gene>
<keyword evidence="1" id="KW-0472">Membrane</keyword>
<evidence type="ECO:0000313" key="2">
    <source>
        <dbReference type="EMBL" id="KAA8908947.1"/>
    </source>
</evidence>
<dbReference type="EMBL" id="VXIS01000063">
    <property type="protein sequence ID" value="KAA8908947.1"/>
    <property type="molecule type" value="Genomic_DNA"/>
</dbReference>
<proteinExistence type="predicted"/>
<keyword evidence="1" id="KW-0812">Transmembrane</keyword>
<dbReference type="AlphaFoldDB" id="A0A5J5F0E5"/>
<name>A0A5J5F0E5_9PEZI</name>
<organism evidence="2 3">
    <name type="scientific">Sphaerosporella brunnea</name>
    <dbReference type="NCBI Taxonomy" id="1250544"/>
    <lineage>
        <taxon>Eukaryota</taxon>
        <taxon>Fungi</taxon>
        <taxon>Dikarya</taxon>
        <taxon>Ascomycota</taxon>
        <taxon>Pezizomycotina</taxon>
        <taxon>Pezizomycetes</taxon>
        <taxon>Pezizales</taxon>
        <taxon>Pyronemataceae</taxon>
        <taxon>Sphaerosporella</taxon>
    </lineage>
</organism>
<evidence type="ECO:0000256" key="1">
    <source>
        <dbReference type="SAM" id="Phobius"/>
    </source>
</evidence>